<dbReference type="PROSITE" id="PS51257">
    <property type="entry name" value="PROKAR_LIPOPROTEIN"/>
    <property type="match status" value="1"/>
</dbReference>
<dbReference type="AlphaFoldDB" id="A0A561PBA5"/>
<keyword evidence="3" id="KW-1185">Reference proteome</keyword>
<reference evidence="2 3" key="1">
    <citation type="submission" date="2019-06" db="EMBL/GenBank/DDBJ databases">
        <title>Sorghum-associated microbial communities from plants grown in Nebraska, USA.</title>
        <authorList>
            <person name="Schachtman D."/>
        </authorList>
    </citation>
    <scope>NUCLEOTIDE SEQUENCE [LARGE SCALE GENOMIC DNA]</scope>
    <source>
        <strain evidence="2 3">1209</strain>
    </source>
</reference>
<evidence type="ECO:0000313" key="2">
    <source>
        <dbReference type="EMBL" id="TWF35358.1"/>
    </source>
</evidence>
<gene>
    <name evidence="2" type="ORF">FHW36_109148</name>
</gene>
<dbReference type="EMBL" id="VIWO01000009">
    <property type="protein sequence ID" value="TWF35358.1"/>
    <property type="molecule type" value="Genomic_DNA"/>
</dbReference>
<feature type="signal peptide" evidence="1">
    <location>
        <begin position="1"/>
        <end position="23"/>
    </location>
</feature>
<dbReference type="RefSeq" id="WP_145673404.1">
    <property type="nucleotide sequence ID" value="NZ_VIWO01000009.1"/>
</dbReference>
<keyword evidence="1" id="KW-0732">Signal</keyword>
<dbReference type="OrthoDB" id="713675at2"/>
<proteinExistence type="predicted"/>
<evidence type="ECO:0008006" key="4">
    <source>
        <dbReference type="Google" id="ProtNLM"/>
    </source>
</evidence>
<organism evidence="2 3">
    <name type="scientific">Chitinophaga polysaccharea</name>
    <dbReference type="NCBI Taxonomy" id="1293035"/>
    <lineage>
        <taxon>Bacteria</taxon>
        <taxon>Pseudomonadati</taxon>
        <taxon>Bacteroidota</taxon>
        <taxon>Chitinophagia</taxon>
        <taxon>Chitinophagales</taxon>
        <taxon>Chitinophagaceae</taxon>
        <taxon>Chitinophaga</taxon>
    </lineage>
</organism>
<feature type="chain" id="PRO_5022185614" description="MmpS family membrane protein" evidence="1">
    <location>
        <begin position="24"/>
        <end position="129"/>
    </location>
</feature>
<sequence length="129" mass="13532">MKLSQKLLLLSTLLLALFFTACKGKKDDPAPSGHKVKFKAIATAGSKITNTQFGASGGEVTSASNLNVTTWESPEVTYPGNVVSVYLGVGGDGKDANAVLKAQIYVDGVLKKESVTTGTVFIANVIYTF</sequence>
<dbReference type="Proteomes" id="UP000320811">
    <property type="component" value="Unassembled WGS sequence"/>
</dbReference>
<name>A0A561PBA5_9BACT</name>
<protein>
    <recommendedName>
        <fullName evidence="4">MmpS family membrane protein</fullName>
    </recommendedName>
</protein>
<comment type="caution">
    <text evidence="2">The sequence shown here is derived from an EMBL/GenBank/DDBJ whole genome shotgun (WGS) entry which is preliminary data.</text>
</comment>
<accession>A0A561PBA5</accession>
<evidence type="ECO:0000256" key="1">
    <source>
        <dbReference type="SAM" id="SignalP"/>
    </source>
</evidence>
<evidence type="ECO:0000313" key="3">
    <source>
        <dbReference type="Proteomes" id="UP000320811"/>
    </source>
</evidence>